<gene>
    <name evidence="8" type="ORF">Cni_G07674</name>
</gene>
<dbReference type="PROSITE" id="PS51294">
    <property type="entry name" value="HTH_MYB"/>
    <property type="match status" value="1"/>
</dbReference>
<comment type="subcellular location">
    <subcellularLocation>
        <location evidence="1">Nucleus</location>
    </subcellularLocation>
</comment>
<keyword evidence="2" id="KW-0805">Transcription regulation</keyword>
<keyword evidence="4" id="KW-0804">Transcription</keyword>
<dbReference type="PANTHER" id="PTHR31499">
    <property type="entry name" value="MYB FAMILY TRANSCRIPTION FACTOR PHL11"/>
    <property type="match status" value="1"/>
</dbReference>
<keyword evidence="5" id="KW-0539">Nucleus</keyword>
<keyword evidence="9" id="KW-1185">Reference proteome</keyword>
<organism evidence="8 9">
    <name type="scientific">Canna indica</name>
    <name type="common">Indian-shot</name>
    <dbReference type="NCBI Taxonomy" id="4628"/>
    <lineage>
        <taxon>Eukaryota</taxon>
        <taxon>Viridiplantae</taxon>
        <taxon>Streptophyta</taxon>
        <taxon>Embryophyta</taxon>
        <taxon>Tracheophyta</taxon>
        <taxon>Spermatophyta</taxon>
        <taxon>Magnoliopsida</taxon>
        <taxon>Liliopsida</taxon>
        <taxon>Zingiberales</taxon>
        <taxon>Cannaceae</taxon>
        <taxon>Canna</taxon>
    </lineage>
</organism>
<dbReference type="Pfam" id="PF00249">
    <property type="entry name" value="Myb_DNA-binding"/>
    <property type="match status" value="1"/>
</dbReference>
<dbReference type="AlphaFoldDB" id="A0AAQ3Q7K3"/>
<accession>A0AAQ3Q7K3</accession>
<evidence type="ECO:0000256" key="2">
    <source>
        <dbReference type="ARBA" id="ARBA00023015"/>
    </source>
</evidence>
<dbReference type="Pfam" id="PF14379">
    <property type="entry name" value="Myb_CC_LHEQLE"/>
    <property type="match status" value="1"/>
</dbReference>
<dbReference type="GO" id="GO:0003677">
    <property type="term" value="F:DNA binding"/>
    <property type="evidence" value="ECO:0007669"/>
    <property type="project" value="UniProtKB-KW"/>
</dbReference>
<dbReference type="InterPro" id="IPR006447">
    <property type="entry name" value="Myb_dom_plants"/>
</dbReference>
<sequence length="475" mass="52641">MYTWKEMETRSAQPVGTLNVEQLFNFGSSGISSSSLPVMPTTLVERFPEISDFQQVPVGRDMINHALALQYTPSVSNGGNIRTVHSPPTGVSSDLLSSSIPLNEGHKHIASFVHQSRNAGVSLPSACSSNARAFQVPINSFPEGSTESSWCPYSVQEILNYSDDFITGNNHIQRGPIMSSDDNINKQTECWNGVTTEDWKALLNGTIVAGSQWQVIHPAEQSSPGISVCQSQTHQSGPCYPNEIGAVTAATNQFSASTNVVSRSRWQWTLELHERFVDAVNQLGGSEKATPKGILNIMKVEGLTKCHVKSHLQKHRHYTRNSSEGMQENKTTESEDLPSLNQKSGIDFMEALRLQMEVQKQLHEQLQIQRKLQLQIERQGMYLQMMIEKQCKSTMDMFHASSSMEEPTSNLTTSIDKVEHPTSSLAAGTSFTDSNTAHVGDKWKMPEFELTDNNKMDVTISPSPHNYAQISNHDA</sequence>
<feature type="domain" description="HTH myb-type" evidence="7">
    <location>
        <begin position="268"/>
        <end position="320"/>
    </location>
</feature>
<dbReference type="InterPro" id="IPR025756">
    <property type="entry name" value="Myb_CC_LHEQLE"/>
</dbReference>
<dbReference type="InterPro" id="IPR001005">
    <property type="entry name" value="SANT/Myb"/>
</dbReference>
<dbReference type="Proteomes" id="UP001327560">
    <property type="component" value="Chromosome 2"/>
</dbReference>
<dbReference type="EMBL" id="CP136891">
    <property type="protein sequence ID" value="WOK98962.1"/>
    <property type="molecule type" value="Genomic_DNA"/>
</dbReference>
<evidence type="ECO:0000259" key="7">
    <source>
        <dbReference type="PROSITE" id="PS51294"/>
    </source>
</evidence>
<dbReference type="Gene3D" id="1.10.10.60">
    <property type="entry name" value="Homeodomain-like"/>
    <property type="match status" value="1"/>
</dbReference>
<evidence type="ECO:0000313" key="9">
    <source>
        <dbReference type="Proteomes" id="UP001327560"/>
    </source>
</evidence>
<evidence type="ECO:0000256" key="1">
    <source>
        <dbReference type="ARBA" id="ARBA00004123"/>
    </source>
</evidence>
<evidence type="ECO:0000256" key="6">
    <source>
        <dbReference type="SAM" id="MobiDB-lite"/>
    </source>
</evidence>
<reference evidence="8 9" key="1">
    <citation type="submission" date="2023-10" db="EMBL/GenBank/DDBJ databases">
        <title>Chromosome-scale genome assembly provides insights into flower coloration mechanisms of Canna indica.</title>
        <authorList>
            <person name="Li C."/>
        </authorList>
    </citation>
    <scope>NUCLEOTIDE SEQUENCE [LARGE SCALE GENOMIC DNA]</scope>
    <source>
        <tissue evidence="8">Flower</tissue>
    </source>
</reference>
<dbReference type="GO" id="GO:0005634">
    <property type="term" value="C:nucleus"/>
    <property type="evidence" value="ECO:0007669"/>
    <property type="project" value="UniProtKB-SubCell"/>
</dbReference>
<protein>
    <submittedName>
        <fullName evidence="8">Protein PHOSPHATE STARVATION RESPONSE 2 isoform X1</fullName>
    </submittedName>
</protein>
<dbReference type="SUPFAM" id="SSF46689">
    <property type="entry name" value="Homeodomain-like"/>
    <property type="match status" value="1"/>
</dbReference>
<dbReference type="PANTHER" id="PTHR31499:SF80">
    <property type="entry name" value="HTH MYB-TYPE DOMAIN-CONTAINING PROTEIN"/>
    <property type="match status" value="1"/>
</dbReference>
<dbReference type="InterPro" id="IPR046955">
    <property type="entry name" value="PHR1-like"/>
</dbReference>
<evidence type="ECO:0000256" key="5">
    <source>
        <dbReference type="ARBA" id="ARBA00023242"/>
    </source>
</evidence>
<name>A0AAQ3Q7K3_9LILI</name>
<evidence type="ECO:0000313" key="8">
    <source>
        <dbReference type="EMBL" id="WOK98962.1"/>
    </source>
</evidence>
<dbReference type="InterPro" id="IPR009057">
    <property type="entry name" value="Homeodomain-like_sf"/>
</dbReference>
<dbReference type="InterPro" id="IPR017930">
    <property type="entry name" value="Myb_dom"/>
</dbReference>
<feature type="compositionally biased region" description="Polar residues" evidence="6">
    <location>
        <begin position="320"/>
        <end position="329"/>
    </location>
</feature>
<proteinExistence type="predicted"/>
<dbReference type="GO" id="GO:0003700">
    <property type="term" value="F:DNA-binding transcription factor activity"/>
    <property type="evidence" value="ECO:0007669"/>
    <property type="project" value="InterPro"/>
</dbReference>
<keyword evidence="3" id="KW-0238">DNA-binding</keyword>
<evidence type="ECO:0000256" key="4">
    <source>
        <dbReference type="ARBA" id="ARBA00023163"/>
    </source>
</evidence>
<evidence type="ECO:0000256" key="3">
    <source>
        <dbReference type="ARBA" id="ARBA00023125"/>
    </source>
</evidence>
<dbReference type="FunFam" id="1.10.10.60:FF:000007">
    <property type="entry name" value="Two-component response regulator"/>
    <property type="match status" value="1"/>
</dbReference>
<dbReference type="NCBIfam" id="TIGR01557">
    <property type="entry name" value="myb_SHAQKYF"/>
    <property type="match status" value="1"/>
</dbReference>
<feature type="region of interest" description="Disordered" evidence="6">
    <location>
        <begin position="312"/>
        <end position="341"/>
    </location>
</feature>